<dbReference type="Pfam" id="PF16685">
    <property type="entry name" value="zf-RING_10"/>
    <property type="match status" value="1"/>
</dbReference>
<dbReference type="InterPro" id="IPR032043">
    <property type="entry name" value="Msl2_Znf-RING"/>
</dbReference>
<feature type="domain" description="RING-type" evidence="7">
    <location>
        <begin position="45"/>
        <end position="86"/>
    </location>
</feature>
<organism evidence="9 10">
    <name type="scientific">Lucilia cuprina</name>
    <name type="common">Green bottle fly</name>
    <name type="synonym">Australian sheep blowfly</name>
    <dbReference type="NCBI Taxonomy" id="7375"/>
    <lineage>
        <taxon>Eukaryota</taxon>
        <taxon>Metazoa</taxon>
        <taxon>Ecdysozoa</taxon>
        <taxon>Arthropoda</taxon>
        <taxon>Hexapoda</taxon>
        <taxon>Insecta</taxon>
        <taxon>Pterygota</taxon>
        <taxon>Neoptera</taxon>
        <taxon>Endopterygota</taxon>
        <taxon>Diptera</taxon>
        <taxon>Brachycera</taxon>
        <taxon>Muscomorpha</taxon>
        <taxon>Oestroidea</taxon>
        <taxon>Calliphoridae</taxon>
        <taxon>Luciliinae</taxon>
        <taxon>Lucilia</taxon>
    </lineage>
</organism>
<comment type="similarity">
    <text evidence="5">Belongs to the MSL2 family.</text>
</comment>
<feature type="region of interest" description="Disordered" evidence="6">
    <location>
        <begin position="441"/>
        <end position="465"/>
    </location>
</feature>
<reference evidence="9 10" key="1">
    <citation type="journal article" date="2015" name="Nat. Commun.">
        <title>Lucilia cuprina genome unlocks parasitic fly biology to underpin future interventions.</title>
        <authorList>
            <person name="Anstead C.A."/>
            <person name="Korhonen P.K."/>
            <person name="Young N.D."/>
            <person name="Hall R.S."/>
            <person name="Jex A.R."/>
            <person name="Murali S.C."/>
            <person name="Hughes D.S."/>
            <person name="Lee S.F."/>
            <person name="Perry T."/>
            <person name="Stroehlein A.J."/>
            <person name="Ansell B.R."/>
            <person name="Breugelmans B."/>
            <person name="Hofmann A."/>
            <person name="Qu J."/>
            <person name="Dugan S."/>
            <person name="Lee S.L."/>
            <person name="Chao H."/>
            <person name="Dinh H."/>
            <person name="Han Y."/>
            <person name="Doddapaneni H.V."/>
            <person name="Worley K.C."/>
            <person name="Muzny D.M."/>
            <person name="Ioannidis P."/>
            <person name="Waterhouse R.M."/>
            <person name="Zdobnov E.M."/>
            <person name="James P.J."/>
            <person name="Bagnall N.H."/>
            <person name="Kotze A.C."/>
            <person name="Gibbs R.A."/>
            <person name="Richards S."/>
            <person name="Batterham P."/>
            <person name="Gasser R.B."/>
        </authorList>
    </citation>
    <scope>NUCLEOTIDE SEQUENCE [LARGE SCALE GENOMIC DNA]</scope>
    <source>
        <strain evidence="9 10">LS</strain>
        <tissue evidence="9">Full body</tissue>
    </source>
</reference>
<comment type="caution">
    <text evidence="9">The sequence shown here is derived from an EMBL/GenBank/DDBJ whole genome shotgun (WGS) entry which is preliminary data.</text>
</comment>
<dbReference type="Gene3D" id="3.30.40.10">
    <property type="entry name" value="Zinc/RING finger domain, C3HC4 (zinc finger)"/>
    <property type="match status" value="1"/>
</dbReference>
<gene>
    <name evidence="9" type="ORF">FF38_09625</name>
</gene>
<dbReference type="GO" id="GO:0008270">
    <property type="term" value="F:zinc ion binding"/>
    <property type="evidence" value="ECO:0007669"/>
    <property type="project" value="UniProtKB-KW"/>
</dbReference>
<dbReference type="InterPro" id="IPR033467">
    <property type="entry name" value="Tesmin/TSO1-like_CXC"/>
</dbReference>
<dbReference type="OrthoDB" id="6412801at2759"/>
<dbReference type="InterPro" id="IPR013083">
    <property type="entry name" value="Znf_RING/FYVE/PHD"/>
</dbReference>
<evidence type="ECO:0000313" key="9">
    <source>
        <dbReference type="EMBL" id="KNC24609.1"/>
    </source>
</evidence>
<dbReference type="InterPro" id="IPR001841">
    <property type="entry name" value="Znf_RING"/>
</dbReference>
<feature type="region of interest" description="Disordered" evidence="6">
    <location>
        <begin position="837"/>
        <end position="857"/>
    </location>
</feature>
<dbReference type="PANTHER" id="PTHR16048:SF3">
    <property type="entry name" value="E3 UBIQUITIN-PROTEIN LIGASE MSL2"/>
    <property type="match status" value="1"/>
</dbReference>
<keyword evidence="5" id="KW-0158">Chromosome</keyword>
<dbReference type="OMA" id="SCIEPRT"/>
<feature type="compositionally biased region" description="Low complexity" evidence="6">
    <location>
        <begin position="389"/>
        <end position="407"/>
    </location>
</feature>
<evidence type="ECO:0000256" key="3">
    <source>
        <dbReference type="ARBA" id="ARBA00022833"/>
    </source>
</evidence>
<dbReference type="InterPro" id="IPR037922">
    <property type="entry name" value="MSL2"/>
</dbReference>
<dbReference type="CDD" id="cd13122">
    <property type="entry name" value="MSL2_CXC"/>
    <property type="match status" value="1"/>
</dbReference>
<dbReference type="PANTHER" id="PTHR16048">
    <property type="entry name" value="MSL2-RELATED"/>
    <property type="match status" value="1"/>
</dbReference>
<evidence type="ECO:0000259" key="7">
    <source>
        <dbReference type="PROSITE" id="PS50089"/>
    </source>
</evidence>
<feature type="region of interest" description="Disordered" evidence="6">
    <location>
        <begin position="389"/>
        <end position="413"/>
    </location>
</feature>
<feature type="compositionally biased region" description="Low complexity" evidence="6">
    <location>
        <begin position="840"/>
        <end position="857"/>
    </location>
</feature>
<feature type="compositionally biased region" description="Polar residues" evidence="6">
    <location>
        <begin position="451"/>
        <end position="463"/>
    </location>
</feature>
<dbReference type="Pfam" id="PF16682">
    <property type="entry name" value="MSL2-CXC"/>
    <property type="match status" value="1"/>
</dbReference>
<dbReference type="PROSITE" id="PS50089">
    <property type="entry name" value="ZF_RING_2"/>
    <property type="match status" value="1"/>
</dbReference>
<keyword evidence="10" id="KW-1185">Reference proteome</keyword>
<evidence type="ECO:0000256" key="4">
    <source>
        <dbReference type="PROSITE-ProRule" id="PRU00175"/>
    </source>
</evidence>
<dbReference type="InterPro" id="IPR032049">
    <property type="entry name" value="Msl2-CXC"/>
</dbReference>
<evidence type="ECO:0000256" key="5">
    <source>
        <dbReference type="PROSITE-ProRule" id="PRU01396"/>
    </source>
</evidence>
<feature type="domain" description="CXC MSL2-type" evidence="8">
    <location>
        <begin position="472"/>
        <end position="523"/>
    </location>
</feature>
<feature type="compositionally biased region" description="Polar residues" evidence="6">
    <location>
        <begin position="253"/>
        <end position="279"/>
    </location>
</feature>
<evidence type="ECO:0000256" key="1">
    <source>
        <dbReference type="ARBA" id="ARBA00022723"/>
    </source>
</evidence>
<evidence type="ECO:0000259" key="8">
    <source>
        <dbReference type="PROSITE" id="PS52051"/>
    </source>
</evidence>
<evidence type="ECO:0000256" key="2">
    <source>
        <dbReference type="ARBA" id="ARBA00022771"/>
    </source>
</evidence>
<dbReference type="PROSITE" id="PS52051">
    <property type="entry name" value="CXC_MSL2"/>
    <property type="match status" value="1"/>
</dbReference>
<name>A0A0L0BZD7_LUCCU</name>
<keyword evidence="1" id="KW-0479">Metal-binding</keyword>
<dbReference type="GO" id="GO:0072487">
    <property type="term" value="C:MSL complex"/>
    <property type="evidence" value="ECO:0007669"/>
    <property type="project" value="UniProtKB-UniRule"/>
</dbReference>
<feature type="region of interest" description="Disordered" evidence="6">
    <location>
        <begin position="245"/>
        <end position="279"/>
    </location>
</feature>
<sequence>MNAISVYVNTAKLVLQTTEATTAATAGPNTELSRQLLSLRQLLSCVVCNRLVNDPFVPQNGHCAHNVCRLCVRGQKLLHPDCSYCKDNRDFKTYNENKQMRCLMMCYKSLCEHLRCSAVFSHFAGHKVVQYNTSTVPTVMVPQMSLQELIVEGANYDDILNAFNSDLPKPMIVPLPKPMHMPALVTPLTSIAAATPLAPIQQTIKVASMQQTAPKASTPPTSVTAAISIPVSTYAPKLKVENTTHHHFKHHTSVTNPTASLSNTPRSQQDQQTPPNTAVTHSQLIQLNQLKNSGNITYFGPNTRGIVVPIVSSSGSTAVPLSIASARLQTLNRQLAQARALAVSSASATAVNTTVSTVNTTSSCIEPRTPLATFKTSMASSQTMKSTLTTYSSTPTSTAATSVTTSSQIRNPPPIKTVSNGSAMYSVLYTGIGNKITIKRKTDGDEDTTQKKNSTMSTPNTNLLRPVSKTQNKKRGCRCGNTTATPGKLTCCGQRCPCYVDSKSCIGCKCRGCRNPHRPDGNKVRPIIPELACYEIQMADDNGNVNELPIATSSNVLNTLSAADNNVSANLTTNLNLNSTTSSTATAAVASTSTTATLMPIRGLHHTVSNSCVTTSTIPPLTSTTLPTQTSSMTQASFGASLASSATVQTTAASTMSSNITAPGSIVQLDQIQRESLLIQNAEVVSVFTTGNNVGGSTSCSGQSSSQLPTLQRIKTMPQTIVSAHNSFVLPSSISSTTMSGTTTTTSLPQLILQSQQQQQQHQHQQTQHLLQQQQQHHQQQQQHHQHHQQQQLNHQSLTTQRISNNLNTATSSLPLQLQQQLKQNIITVHAIHTNPSTNTSPVTAPVLTPSSSPAPTSATISLPPLIANNPNHTNLEINETTTDVSRNTTFTNIIVSSSSSPCENITTTTSTSITSMPITVSLSHTQQPLNRKSLNSPNF</sequence>
<dbReference type="AlphaFoldDB" id="A0A0L0BZD7"/>
<proteinExistence type="inferred from homology"/>
<evidence type="ECO:0000313" key="10">
    <source>
        <dbReference type="Proteomes" id="UP000037069"/>
    </source>
</evidence>
<evidence type="ECO:0000256" key="6">
    <source>
        <dbReference type="SAM" id="MobiDB-lite"/>
    </source>
</evidence>
<dbReference type="SMART" id="SM01114">
    <property type="entry name" value="CXC"/>
    <property type="match status" value="1"/>
</dbReference>
<dbReference type="Proteomes" id="UP000037069">
    <property type="component" value="Unassembled WGS sequence"/>
</dbReference>
<accession>A0A0L0BZD7</accession>
<dbReference type="InterPro" id="IPR017907">
    <property type="entry name" value="Znf_RING_CS"/>
</dbReference>
<dbReference type="GO" id="GO:0061630">
    <property type="term" value="F:ubiquitin protein ligase activity"/>
    <property type="evidence" value="ECO:0007669"/>
    <property type="project" value="InterPro"/>
</dbReference>
<keyword evidence="2 4" id="KW-0863">Zinc-finger</keyword>
<dbReference type="STRING" id="7375.A0A0L0BZD7"/>
<keyword evidence="5" id="KW-0539">Nucleus</keyword>
<feature type="region of interest" description="Disordered" evidence="6">
    <location>
        <begin position="755"/>
        <end position="796"/>
    </location>
</feature>
<protein>
    <submittedName>
        <fullName evidence="9">E3 ubiquitin-protein ligase msl-2</fullName>
    </submittedName>
</protein>
<dbReference type="EMBL" id="JRES01001205">
    <property type="protein sequence ID" value="KNC24609.1"/>
    <property type="molecule type" value="Genomic_DNA"/>
</dbReference>
<dbReference type="GO" id="GO:0016567">
    <property type="term" value="P:protein ubiquitination"/>
    <property type="evidence" value="ECO:0007669"/>
    <property type="project" value="TreeGrafter"/>
</dbReference>
<dbReference type="PROSITE" id="PS00518">
    <property type="entry name" value="ZF_RING_1"/>
    <property type="match status" value="1"/>
</dbReference>
<keyword evidence="3" id="KW-0862">Zinc</keyword>